<dbReference type="FunFam" id="3.30.160.60:FF:002343">
    <property type="entry name" value="Zinc finger protein 33A"/>
    <property type="match status" value="1"/>
</dbReference>
<dbReference type="AlphaFoldDB" id="A0A9P8A1U9"/>
<keyword evidence="3" id="KW-0862">Zinc</keyword>
<organism evidence="7 8">
    <name type="scientific">Mortierella alpina</name>
    <name type="common">Oleaginous fungus</name>
    <name type="synonym">Mortierella renispora</name>
    <dbReference type="NCBI Taxonomy" id="64518"/>
    <lineage>
        <taxon>Eukaryota</taxon>
        <taxon>Fungi</taxon>
        <taxon>Fungi incertae sedis</taxon>
        <taxon>Mucoromycota</taxon>
        <taxon>Mortierellomycotina</taxon>
        <taxon>Mortierellomycetes</taxon>
        <taxon>Mortierellales</taxon>
        <taxon>Mortierellaceae</taxon>
        <taxon>Mortierella</taxon>
    </lineage>
</organism>
<dbReference type="PROSITE" id="PS50157">
    <property type="entry name" value="ZINC_FINGER_C2H2_2"/>
    <property type="match status" value="2"/>
</dbReference>
<dbReference type="Gene3D" id="3.30.160.60">
    <property type="entry name" value="Classic Zinc Finger"/>
    <property type="match status" value="2"/>
</dbReference>
<evidence type="ECO:0000259" key="6">
    <source>
        <dbReference type="PROSITE" id="PS50157"/>
    </source>
</evidence>
<dbReference type="InterPro" id="IPR013087">
    <property type="entry name" value="Znf_C2H2_type"/>
</dbReference>
<evidence type="ECO:0000256" key="3">
    <source>
        <dbReference type="ARBA" id="ARBA00022833"/>
    </source>
</evidence>
<dbReference type="PROSITE" id="PS00028">
    <property type="entry name" value="ZINC_FINGER_C2H2_1"/>
    <property type="match status" value="2"/>
</dbReference>
<feature type="region of interest" description="Disordered" evidence="5">
    <location>
        <begin position="225"/>
        <end position="262"/>
    </location>
</feature>
<name>A0A9P8A1U9_MORAP</name>
<dbReference type="GO" id="GO:0008270">
    <property type="term" value="F:zinc ion binding"/>
    <property type="evidence" value="ECO:0007669"/>
    <property type="project" value="UniProtKB-KW"/>
</dbReference>
<dbReference type="SMART" id="SM00355">
    <property type="entry name" value="ZnF_C2H2"/>
    <property type="match status" value="2"/>
</dbReference>
<reference evidence="7" key="1">
    <citation type="submission" date="2021-07" db="EMBL/GenBank/DDBJ databases">
        <title>Draft genome of Mortierella alpina, strain LL118, isolated from an aspen leaf litter sample.</title>
        <authorList>
            <person name="Yang S."/>
            <person name="Vinatzer B.A."/>
        </authorList>
    </citation>
    <scope>NUCLEOTIDE SEQUENCE</scope>
    <source>
        <strain evidence="7">LL118</strain>
    </source>
</reference>
<feature type="region of interest" description="Disordered" evidence="5">
    <location>
        <begin position="44"/>
        <end position="70"/>
    </location>
</feature>
<dbReference type="Proteomes" id="UP000717515">
    <property type="component" value="Unassembled WGS sequence"/>
</dbReference>
<gene>
    <name evidence="7" type="ORF">KVV02_000531</name>
</gene>
<evidence type="ECO:0000256" key="4">
    <source>
        <dbReference type="PROSITE-ProRule" id="PRU00042"/>
    </source>
</evidence>
<keyword evidence="1" id="KW-0479">Metal-binding</keyword>
<feature type="compositionally biased region" description="Polar residues" evidence="5">
    <location>
        <begin position="1"/>
        <end position="19"/>
    </location>
</feature>
<evidence type="ECO:0000256" key="2">
    <source>
        <dbReference type="ARBA" id="ARBA00022771"/>
    </source>
</evidence>
<proteinExistence type="predicted"/>
<feature type="domain" description="C2H2-type" evidence="6">
    <location>
        <begin position="335"/>
        <end position="365"/>
    </location>
</feature>
<accession>A0A9P8A1U9</accession>
<feature type="domain" description="C2H2-type" evidence="6">
    <location>
        <begin position="366"/>
        <end position="395"/>
    </location>
</feature>
<evidence type="ECO:0000313" key="8">
    <source>
        <dbReference type="Proteomes" id="UP000717515"/>
    </source>
</evidence>
<dbReference type="GO" id="GO:0000978">
    <property type="term" value="F:RNA polymerase II cis-regulatory region sequence-specific DNA binding"/>
    <property type="evidence" value="ECO:0007669"/>
    <property type="project" value="TreeGrafter"/>
</dbReference>
<dbReference type="EMBL" id="JAIFTL010000215">
    <property type="protein sequence ID" value="KAG9321285.1"/>
    <property type="molecule type" value="Genomic_DNA"/>
</dbReference>
<feature type="compositionally biased region" description="Low complexity" evidence="5">
    <location>
        <begin position="234"/>
        <end position="261"/>
    </location>
</feature>
<protein>
    <recommendedName>
        <fullName evidence="6">C2H2-type domain-containing protein</fullName>
    </recommendedName>
</protein>
<sequence length="428" mass="46748">MTASLLPSTPFAQAQTKETSQSRPYYQQYSQSVSFCPQTQNALIHHQQASSSPTMSCSSASSSPSPSQQFHHMQILGNHPVSPQVAYSFLDSNQVSGNVLFADTAANSLMAVGSIGASPAAEDCQASNQYIYSQQGQHHQRIKAEYPNDQFAAIAHSYMSSMARSFSDQSLPNVYNNATAATGAGSSTGITIKSEMYDSPLMYAHQGMYEDDYTSSESMYSAQMNQHHPNHNYSTSSLSTLSDGSSCSSSSMSPRSPIALSRTTSEPAMIPLFQQSATTTMPTSSSMGDLAMNHMNLNGMPGSMLINMVKPTPKRSRGRRVSTSQPDNVSGGKLFTCHFDDCGKIFKRSEHLKRHVRSIHTQEKPFGCPIHNCTKRFSRSDNLNQHIRIHRHNNSDSAGSRGAHDKSTRSFASFTPFLHGYSGDLITM</sequence>
<keyword evidence="2 4" id="KW-0863">Zinc-finger</keyword>
<dbReference type="Pfam" id="PF00096">
    <property type="entry name" value="zf-C2H2"/>
    <property type="match status" value="2"/>
</dbReference>
<evidence type="ECO:0000313" key="7">
    <source>
        <dbReference type="EMBL" id="KAG9321285.1"/>
    </source>
</evidence>
<comment type="caution">
    <text evidence="7">The sequence shown here is derived from an EMBL/GenBank/DDBJ whole genome shotgun (WGS) entry which is preliminary data.</text>
</comment>
<feature type="region of interest" description="Disordered" evidence="5">
    <location>
        <begin position="1"/>
        <end position="23"/>
    </location>
</feature>
<dbReference type="InterPro" id="IPR036236">
    <property type="entry name" value="Znf_C2H2_sf"/>
</dbReference>
<evidence type="ECO:0000256" key="5">
    <source>
        <dbReference type="SAM" id="MobiDB-lite"/>
    </source>
</evidence>
<dbReference type="SUPFAM" id="SSF57667">
    <property type="entry name" value="beta-beta-alpha zinc fingers"/>
    <property type="match status" value="1"/>
</dbReference>
<evidence type="ECO:0000256" key="1">
    <source>
        <dbReference type="ARBA" id="ARBA00022723"/>
    </source>
</evidence>
<feature type="compositionally biased region" description="Low complexity" evidence="5">
    <location>
        <begin position="50"/>
        <end position="67"/>
    </location>
</feature>
<dbReference type="GO" id="GO:0000981">
    <property type="term" value="F:DNA-binding transcription factor activity, RNA polymerase II-specific"/>
    <property type="evidence" value="ECO:0007669"/>
    <property type="project" value="TreeGrafter"/>
</dbReference>
<dbReference type="PANTHER" id="PTHR23235">
    <property type="entry name" value="KRUEPPEL-LIKE TRANSCRIPTION FACTOR"/>
    <property type="match status" value="1"/>
</dbReference>
<dbReference type="PANTHER" id="PTHR23235:SF120">
    <property type="entry name" value="KRUPPEL-LIKE FACTOR 15"/>
    <property type="match status" value="1"/>
</dbReference>